<dbReference type="Proteomes" id="UP000259430">
    <property type="component" value="Segment"/>
</dbReference>
<gene>
    <name evidence="1" type="ORF">CO47_0125</name>
</gene>
<protein>
    <submittedName>
        <fullName evidence="1">Uncharacterized protein</fullName>
    </submittedName>
</protein>
<name>X2KS04_9CAUD</name>
<evidence type="ECO:0000313" key="2">
    <source>
        <dbReference type="Proteomes" id="UP000259430"/>
    </source>
</evidence>
<dbReference type="GeneID" id="40102783"/>
<organism evidence="1 2">
    <name type="scientific">Enterococcus phage AUEF3</name>
    <dbReference type="NCBI Taxonomy" id="1476978"/>
    <lineage>
        <taxon>Viruses</taxon>
        <taxon>Duplodnaviria</taxon>
        <taxon>Heunggongvirae</taxon>
        <taxon>Uroviricota</taxon>
        <taxon>Caudoviricetes</taxon>
        <taxon>Efquatrovirus</taxon>
        <taxon>Efquatrovirus AUEF3</taxon>
    </lineage>
</organism>
<sequence>MKTERIIAIDNILIEMENNFRTKGIKQEEMEKYLTYGTLAMLGLFSQQGIDVEEGIELITNMLQGNKKGGSNYGKGI</sequence>
<proteinExistence type="predicted"/>
<keyword evidence="2" id="KW-1185">Reference proteome</keyword>
<reference evidence="1 2" key="1">
    <citation type="submission" date="2014-01" db="EMBL/GenBank/DDBJ databases">
        <title>Genome sequence of novel bacteriophage, AUEF3.</title>
        <authorList>
            <person name="DeShong Sadzewicz L."/>
            <person name="Tallon L."/>
            <person name="Fraser C."/>
            <person name="Nagaraj S."/>
            <person name="McCracken C.L."/>
            <person name="Daugherty S."/>
            <person name="Reece M.J."/>
            <person name="Hyman P."/>
        </authorList>
    </citation>
    <scope>NUCLEOTIDE SEQUENCE [LARGE SCALE GENOMIC DNA]</scope>
</reference>
<dbReference type="EMBL" id="KJ127304">
    <property type="protein sequence ID" value="AHN83296.1"/>
    <property type="molecule type" value="Genomic_DNA"/>
</dbReference>
<evidence type="ECO:0000313" key="1">
    <source>
        <dbReference type="EMBL" id="AHN83296.1"/>
    </source>
</evidence>
<dbReference type="OrthoDB" id="23495at10239"/>
<accession>X2KS04</accession>
<dbReference type="RefSeq" id="YP_009625886.1">
    <property type="nucleotide sequence ID" value="NC_042134.1"/>
</dbReference>